<feature type="transmembrane region" description="Helical" evidence="1">
    <location>
        <begin position="130"/>
        <end position="149"/>
    </location>
</feature>
<sequence length="314" mass="34984">METATIILPFVGAGLVGALFSRFTGMNLSMCMLCIFLYMGATPEQTLAVLLMFNAFTYFTTYSQTHPVQFSTFTFFKGAKFIIPIVITFALAMVQPFFGIVFFVIVFLAEIFAKMYKATDRAVRPAKKELAKMAVIASVLGLLGTAGVMLIPERFYFIAAGVVIIGFVVFIRAAADRKRWQRSWDRILYFTALIMGVTGIDASDWLGAVKRKDVSPLARMYPLVINIAIIAALIGSYVWYRYFSLAALFATIGASLGIRFFGVYRHGERGTFSYITLAITFVAVLVFMIIQPQPTGLPEFPEAHTSPVWKLLNF</sequence>
<feature type="transmembrane region" description="Helical" evidence="1">
    <location>
        <begin position="155"/>
        <end position="175"/>
    </location>
</feature>
<keyword evidence="3" id="KW-1185">Reference proteome</keyword>
<organism evidence="2 3">
    <name type="scientific">Megasphaera lornae</name>
    <dbReference type="NCBI Taxonomy" id="1000568"/>
    <lineage>
        <taxon>Bacteria</taxon>
        <taxon>Bacillati</taxon>
        <taxon>Bacillota</taxon>
        <taxon>Negativicutes</taxon>
        <taxon>Veillonellales</taxon>
        <taxon>Veillonellaceae</taxon>
        <taxon>Megasphaera</taxon>
    </lineage>
</organism>
<feature type="transmembrane region" description="Helical" evidence="1">
    <location>
        <begin position="220"/>
        <end position="240"/>
    </location>
</feature>
<dbReference type="EMBL" id="AFIJ01000011">
    <property type="protein sequence ID" value="EGL41441.1"/>
    <property type="molecule type" value="Genomic_DNA"/>
</dbReference>
<reference evidence="2 3" key="1">
    <citation type="submission" date="2011-04" db="EMBL/GenBank/DDBJ databases">
        <authorList>
            <person name="Harkins D.M."/>
            <person name="Madupu R."/>
            <person name="Durkin A.S."/>
            <person name="Torralba M."/>
            <person name="Methe B."/>
            <person name="Sutton G.G."/>
            <person name="Nelson K.E."/>
        </authorList>
    </citation>
    <scope>NUCLEOTIDE SEQUENCE [LARGE SCALE GENOMIC DNA]</scope>
    <source>
        <strain evidence="2 3">UPII 199-6</strain>
    </source>
</reference>
<feature type="transmembrane region" description="Helical" evidence="1">
    <location>
        <begin position="6"/>
        <end position="23"/>
    </location>
</feature>
<gene>
    <name evidence="2" type="ORF">HMPREF1039_1435</name>
</gene>
<keyword evidence="1" id="KW-1133">Transmembrane helix</keyword>
<accession>A0ABN0D1M5</accession>
<keyword evidence="1" id="KW-0472">Membrane</keyword>
<evidence type="ECO:0000313" key="3">
    <source>
        <dbReference type="Proteomes" id="UP000004018"/>
    </source>
</evidence>
<comment type="caution">
    <text evidence="2">The sequence shown here is derived from an EMBL/GenBank/DDBJ whole genome shotgun (WGS) entry which is preliminary data.</text>
</comment>
<evidence type="ECO:0000313" key="2">
    <source>
        <dbReference type="EMBL" id="EGL41441.1"/>
    </source>
</evidence>
<dbReference type="Proteomes" id="UP000004018">
    <property type="component" value="Unassembled WGS sequence"/>
</dbReference>
<proteinExistence type="predicted"/>
<feature type="transmembrane region" description="Helical" evidence="1">
    <location>
        <begin position="271"/>
        <end position="290"/>
    </location>
</feature>
<feature type="transmembrane region" description="Helical" evidence="1">
    <location>
        <begin position="35"/>
        <end position="61"/>
    </location>
</feature>
<evidence type="ECO:0008006" key="4">
    <source>
        <dbReference type="Google" id="ProtNLM"/>
    </source>
</evidence>
<protein>
    <recommendedName>
        <fullName evidence="4">Membrane transporter protein</fullName>
    </recommendedName>
</protein>
<dbReference type="RefSeq" id="WP_007390777.1">
    <property type="nucleotide sequence ID" value="NZ_AFIJ01000011.1"/>
</dbReference>
<evidence type="ECO:0000256" key="1">
    <source>
        <dbReference type="SAM" id="Phobius"/>
    </source>
</evidence>
<name>A0ABN0D1M5_9FIRM</name>
<feature type="transmembrane region" description="Helical" evidence="1">
    <location>
        <begin position="81"/>
        <end position="109"/>
    </location>
</feature>
<keyword evidence="1" id="KW-0812">Transmembrane</keyword>
<feature type="transmembrane region" description="Helical" evidence="1">
    <location>
        <begin position="247"/>
        <end position="265"/>
    </location>
</feature>
<feature type="transmembrane region" description="Helical" evidence="1">
    <location>
        <begin position="187"/>
        <end position="208"/>
    </location>
</feature>